<evidence type="ECO:0000313" key="2">
    <source>
        <dbReference type="EMBL" id="MEA1304961.1"/>
    </source>
</evidence>
<dbReference type="RefSeq" id="WP_143225806.1">
    <property type="nucleotide sequence ID" value="NZ_JAXBCZ010000001.1"/>
</dbReference>
<keyword evidence="3" id="KW-1185">Reference proteome</keyword>
<name>A0AAW9KKL3_9ACTO</name>
<gene>
    <name evidence="2" type="ORF">QU665_07770</name>
</gene>
<comment type="caution">
    <text evidence="2">The sequence shown here is derived from an EMBL/GenBank/DDBJ whole genome shotgun (WGS) entry which is preliminary data.</text>
</comment>
<protein>
    <submittedName>
        <fullName evidence="2">Uncharacterized protein</fullName>
    </submittedName>
</protein>
<feature type="region of interest" description="Disordered" evidence="1">
    <location>
        <begin position="1"/>
        <end position="22"/>
    </location>
</feature>
<dbReference type="Proteomes" id="UP001289581">
    <property type="component" value="Unassembled WGS sequence"/>
</dbReference>
<proteinExistence type="predicted"/>
<accession>A0AAW9KKL3</accession>
<organism evidence="2 3">
    <name type="scientific">Actinomyces oris</name>
    <dbReference type="NCBI Taxonomy" id="544580"/>
    <lineage>
        <taxon>Bacteria</taxon>
        <taxon>Bacillati</taxon>
        <taxon>Actinomycetota</taxon>
        <taxon>Actinomycetes</taxon>
        <taxon>Actinomycetales</taxon>
        <taxon>Actinomycetaceae</taxon>
        <taxon>Actinomyces</taxon>
    </lineage>
</organism>
<evidence type="ECO:0000256" key="1">
    <source>
        <dbReference type="SAM" id="MobiDB-lite"/>
    </source>
</evidence>
<dbReference type="AlphaFoldDB" id="A0AAW9KKL3"/>
<sequence>MKAAAQWSQSETEQERFKRLSSEFSNDVAKRKSAWEKLYGNVDRARVTVDSTGDASVTSHDGRTMKLGVMVTYTVHIPHGDGSEVVSSGTRLWVAELPISGDGKVTGLEEPKL</sequence>
<dbReference type="EMBL" id="JAXBCZ010000001">
    <property type="protein sequence ID" value="MEA1304961.1"/>
    <property type="molecule type" value="Genomic_DNA"/>
</dbReference>
<reference evidence="2 3" key="1">
    <citation type="submission" date="2023-06" db="EMBL/GenBank/DDBJ databases">
        <title>Actinomyces orist ORNL 0101 HMT-893 genome.</title>
        <authorList>
            <person name="Johnston C.D."/>
            <person name="Chen T."/>
            <person name="Dewhirst F.E."/>
        </authorList>
    </citation>
    <scope>NUCLEOTIDE SEQUENCE [LARGE SCALE GENOMIC DNA]</scope>
    <source>
        <strain evidence="2 3">ORNL 0101</strain>
    </source>
</reference>
<feature type="compositionally biased region" description="Polar residues" evidence="1">
    <location>
        <begin position="1"/>
        <end position="11"/>
    </location>
</feature>
<evidence type="ECO:0000313" key="3">
    <source>
        <dbReference type="Proteomes" id="UP001289581"/>
    </source>
</evidence>